<keyword evidence="2" id="KW-1185">Reference proteome</keyword>
<organism evidence="1 2">
    <name type="scientific">Nephila pilipes</name>
    <name type="common">Giant wood spider</name>
    <name type="synonym">Nephila maculata</name>
    <dbReference type="NCBI Taxonomy" id="299642"/>
    <lineage>
        <taxon>Eukaryota</taxon>
        <taxon>Metazoa</taxon>
        <taxon>Ecdysozoa</taxon>
        <taxon>Arthropoda</taxon>
        <taxon>Chelicerata</taxon>
        <taxon>Arachnida</taxon>
        <taxon>Araneae</taxon>
        <taxon>Araneomorphae</taxon>
        <taxon>Entelegynae</taxon>
        <taxon>Araneoidea</taxon>
        <taxon>Nephilidae</taxon>
        <taxon>Nephila</taxon>
    </lineage>
</organism>
<name>A0A8X6T287_NEPPI</name>
<sequence>MATGLLFPSRIGKQYVTLSDFVLSPRFYPSFFSEKSRLFLTVILYLSRLKAYPSFPAYSSKNKDVILIVVSKWIAIVEACGFKNCIIVISYDIEFCVISTV</sequence>
<dbReference type="Proteomes" id="UP000887013">
    <property type="component" value="Unassembled WGS sequence"/>
</dbReference>
<proteinExistence type="predicted"/>
<dbReference type="AlphaFoldDB" id="A0A8X6T287"/>
<comment type="caution">
    <text evidence="1">The sequence shown here is derived from an EMBL/GenBank/DDBJ whole genome shotgun (WGS) entry which is preliminary data.</text>
</comment>
<reference evidence="1" key="1">
    <citation type="submission" date="2020-08" db="EMBL/GenBank/DDBJ databases">
        <title>Multicomponent nature underlies the extraordinary mechanical properties of spider dragline silk.</title>
        <authorList>
            <person name="Kono N."/>
            <person name="Nakamura H."/>
            <person name="Mori M."/>
            <person name="Yoshida Y."/>
            <person name="Ohtoshi R."/>
            <person name="Malay A.D."/>
            <person name="Moran D.A.P."/>
            <person name="Tomita M."/>
            <person name="Numata K."/>
            <person name="Arakawa K."/>
        </authorList>
    </citation>
    <scope>NUCLEOTIDE SEQUENCE</scope>
</reference>
<evidence type="ECO:0000313" key="2">
    <source>
        <dbReference type="Proteomes" id="UP000887013"/>
    </source>
</evidence>
<dbReference type="EMBL" id="BMAW01095174">
    <property type="protein sequence ID" value="GFS68999.1"/>
    <property type="molecule type" value="Genomic_DNA"/>
</dbReference>
<protein>
    <submittedName>
        <fullName evidence="1">Uncharacterized protein</fullName>
    </submittedName>
</protein>
<accession>A0A8X6T287</accession>
<gene>
    <name evidence="1" type="ORF">NPIL_398521</name>
</gene>
<evidence type="ECO:0000313" key="1">
    <source>
        <dbReference type="EMBL" id="GFS68999.1"/>
    </source>
</evidence>